<evidence type="ECO:0000256" key="3">
    <source>
        <dbReference type="ARBA" id="ARBA00023239"/>
    </source>
</evidence>
<dbReference type="SUPFAM" id="SSF51182">
    <property type="entry name" value="RmlC-like cupins"/>
    <property type="match status" value="1"/>
</dbReference>
<keyword evidence="3" id="KW-0456">Lyase</keyword>
<comment type="subunit">
    <text evidence="1">Homodimer.</text>
</comment>
<name>A0A1P8UHF9_9GAMM</name>
<dbReference type="InterPro" id="IPR007247">
    <property type="entry name" value="Ureidogly_lyase"/>
</dbReference>
<dbReference type="InterPro" id="IPR024060">
    <property type="entry name" value="Ureidoglycolate_lyase_dom_sf"/>
</dbReference>
<dbReference type="Pfam" id="PF04115">
    <property type="entry name" value="Ureidogly_lyase"/>
    <property type="match status" value="1"/>
</dbReference>
<dbReference type="KEGG" id="afy:BW247_09325"/>
<dbReference type="STRING" id="1765967.BW247_09325"/>
<comment type="catalytic activity">
    <reaction evidence="4">
        <text>(S)-ureidoglycolate = urea + glyoxylate</text>
        <dbReference type="Rhea" id="RHEA:11304"/>
        <dbReference type="ChEBI" id="CHEBI:16199"/>
        <dbReference type="ChEBI" id="CHEBI:36655"/>
        <dbReference type="ChEBI" id="CHEBI:57296"/>
        <dbReference type="EC" id="4.3.2.3"/>
    </reaction>
</comment>
<reference evidence="5 6" key="1">
    <citation type="submission" date="2017-01" db="EMBL/GenBank/DDBJ databases">
        <title>Draft sequence of Acidihalobacter ferrooxidans strain DSM 14175 (strain V8).</title>
        <authorList>
            <person name="Khaleque H.N."/>
            <person name="Ramsay J.P."/>
            <person name="Murphy R.J.T."/>
            <person name="Kaksonen A.H."/>
            <person name="Boxall N.J."/>
            <person name="Watkin E.L.J."/>
        </authorList>
    </citation>
    <scope>NUCLEOTIDE SEQUENCE [LARGE SCALE GENOMIC DNA]</scope>
    <source>
        <strain evidence="5 6">V8</strain>
    </source>
</reference>
<evidence type="ECO:0000256" key="1">
    <source>
        <dbReference type="ARBA" id="ARBA00011738"/>
    </source>
</evidence>
<gene>
    <name evidence="5" type="ORF">BW247_09325</name>
</gene>
<sequence length="191" mass="21312">MQTALLEKTYVDVPLVDATVENIAPYGLMIGDSVHKPGLSIPFYRGSVEEGENLDFVYNERAVVRTARISHRSPEIIWLERHTRMTQLFVGLGSTPFVMVLGKPNLEDKLPVLEDVVAFRIPPGHGIMIHRGTWHDFPMAFEGTPVTVLTMNSQEVVEALAAAREPADMDTGDVYKIDIAKHMGKTLRVPF</sequence>
<evidence type="ECO:0000256" key="2">
    <source>
        <dbReference type="ARBA" id="ARBA00022631"/>
    </source>
</evidence>
<proteinExistence type="predicted"/>
<dbReference type="RefSeq" id="WP_076836910.1">
    <property type="nucleotide sequence ID" value="NZ_CP019434.1"/>
</dbReference>
<dbReference type="GO" id="GO:0000256">
    <property type="term" value="P:allantoin catabolic process"/>
    <property type="evidence" value="ECO:0007669"/>
    <property type="project" value="InterPro"/>
</dbReference>
<dbReference type="GO" id="GO:0050385">
    <property type="term" value="F:ureidoglycolate lyase activity"/>
    <property type="evidence" value="ECO:0007669"/>
    <property type="project" value="UniProtKB-EC"/>
</dbReference>
<dbReference type="AlphaFoldDB" id="A0A1P8UHF9"/>
<dbReference type="Proteomes" id="UP000243807">
    <property type="component" value="Chromosome"/>
</dbReference>
<dbReference type="GO" id="GO:0006144">
    <property type="term" value="P:purine nucleobase metabolic process"/>
    <property type="evidence" value="ECO:0007669"/>
    <property type="project" value="UniProtKB-KW"/>
</dbReference>
<keyword evidence="5" id="KW-0378">Hydrolase</keyword>
<dbReference type="GO" id="GO:0004848">
    <property type="term" value="F:ureidoglycolate hydrolase activity"/>
    <property type="evidence" value="ECO:0007669"/>
    <property type="project" value="InterPro"/>
</dbReference>
<dbReference type="OrthoDB" id="9804602at2"/>
<evidence type="ECO:0000313" key="5">
    <source>
        <dbReference type="EMBL" id="APZ43269.1"/>
    </source>
</evidence>
<evidence type="ECO:0000256" key="4">
    <source>
        <dbReference type="ARBA" id="ARBA00047684"/>
    </source>
</evidence>
<dbReference type="InterPro" id="IPR011051">
    <property type="entry name" value="RmlC_Cupin_sf"/>
</dbReference>
<dbReference type="EMBL" id="CP019434">
    <property type="protein sequence ID" value="APZ43269.1"/>
    <property type="molecule type" value="Genomic_DNA"/>
</dbReference>
<organism evidence="5 6">
    <name type="scientific">Acidihalobacter ferrooxydans</name>
    <dbReference type="NCBI Taxonomy" id="1765967"/>
    <lineage>
        <taxon>Bacteria</taxon>
        <taxon>Pseudomonadati</taxon>
        <taxon>Pseudomonadota</taxon>
        <taxon>Gammaproteobacteria</taxon>
        <taxon>Chromatiales</taxon>
        <taxon>Ectothiorhodospiraceae</taxon>
        <taxon>Acidihalobacter</taxon>
    </lineage>
</organism>
<evidence type="ECO:0000313" key="6">
    <source>
        <dbReference type="Proteomes" id="UP000243807"/>
    </source>
</evidence>
<dbReference type="Gene3D" id="2.60.120.480">
    <property type="entry name" value="Ureidoglycolate hydrolase"/>
    <property type="match status" value="1"/>
</dbReference>
<protein>
    <submittedName>
        <fullName evidence="5">Ureidoglycolate hydrolase</fullName>
    </submittedName>
</protein>
<keyword evidence="6" id="KW-1185">Reference proteome</keyword>
<accession>A0A1P8UHF9</accession>
<keyword evidence="2" id="KW-0659">Purine metabolism</keyword>